<reference evidence="2 3" key="1">
    <citation type="submission" date="2018-07" db="EMBL/GenBank/DDBJ databases">
        <title>Genomic Encyclopedia of Type Strains, Phase IV (KMG-IV): sequencing the most valuable type-strain genomes for metagenomic binning, comparative biology and taxonomic classification.</title>
        <authorList>
            <person name="Goeker M."/>
        </authorList>
    </citation>
    <scope>NUCLEOTIDE SEQUENCE [LARGE SCALE GENOMIC DNA]</scope>
    <source>
        <strain evidence="2 3">DSM 5603</strain>
    </source>
</reference>
<sequence>MNRILPTPSDRRGAISRQAGPRGLALLVLLAGLTACGFKRPDGESIDVPPLTLFSGQERPGYAKKTASADGKGNKDGSQPMSAAPAGRQPDYQPLPDAWGMQMIASGFDANAAGDDSEKEEGGHYVIPDTQVSYGARNRGQTTTGR</sequence>
<feature type="region of interest" description="Disordered" evidence="1">
    <location>
        <begin position="40"/>
        <end position="146"/>
    </location>
</feature>
<evidence type="ECO:0000256" key="1">
    <source>
        <dbReference type="SAM" id="MobiDB-lite"/>
    </source>
</evidence>
<comment type="caution">
    <text evidence="2">The sequence shown here is derived from an EMBL/GenBank/DDBJ whole genome shotgun (WGS) entry which is preliminary data.</text>
</comment>
<organism evidence="2 3">
    <name type="scientific">Gluconacetobacter liquefaciens</name>
    <name type="common">Acetobacter liquefaciens</name>
    <dbReference type="NCBI Taxonomy" id="89584"/>
    <lineage>
        <taxon>Bacteria</taxon>
        <taxon>Pseudomonadati</taxon>
        <taxon>Pseudomonadota</taxon>
        <taxon>Alphaproteobacteria</taxon>
        <taxon>Acetobacterales</taxon>
        <taxon>Acetobacteraceae</taxon>
        <taxon>Gluconacetobacter</taxon>
    </lineage>
</organism>
<keyword evidence="3" id="KW-1185">Reference proteome</keyword>
<evidence type="ECO:0000313" key="3">
    <source>
        <dbReference type="Proteomes" id="UP000254958"/>
    </source>
</evidence>
<gene>
    <name evidence="2" type="ORF">C7453_10652</name>
</gene>
<evidence type="ECO:0000313" key="2">
    <source>
        <dbReference type="EMBL" id="RDI37329.1"/>
    </source>
</evidence>
<dbReference type="AlphaFoldDB" id="A0A370G3C0"/>
<protein>
    <submittedName>
        <fullName evidence="2">Uncharacterized protein</fullName>
    </submittedName>
</protein>
<dbReference type="EMBL" id="QQAW01000006">
    <property type="protein sequence ID" value="RDI37329.1"/>
    <property type="molecule type" value="Genomic_DNA"/>
</dbReference>
<proteinExistence type="predicted"/>
<accession>A0A370G3C0</accession>
<dbReference type="Proteomes" id="UP000254958">
    <property type="component" value="Unassembled WGS sequence"/>
</dbReference>
<name>A0A370G3C0_GLULI</name>